<dbReference type="Gene3D" id="2.30.30.830">
    <property type="match status" value="1"/>
</dbReference>
<dbReference type="InterPro" id="IPR007446">
    <property type="entry name" value="PilP"/>
</dbReference>
<dbReference type="RefSeq" id="WP_155311826.1">
    <property type="nucleotide sequence ID" value="NZ_AP021879.1"/>
</dbReference>
<dbReference type="EMBL" id="AP021879">
    <property type="protein sequence ID" value="BBO90820.1"/>
    <property type="molecule type" value="Genomic_DNA"/>
</dbReference>
<organism evidence="2 3">
    <name type="scientific">Desulfosarcina ovata subsp. ovata</name>
    <dbReference type="NCBI Taxonomy" id="2752305"/>
    <lineage>
        <taxon>Bacteria</taxon>
        <taxon>Pseudomonadati</taxon>
        <taxon>Thermodesulfobacteriota</taxon>
        <taxon>Desulfobacteria</taxon>
        <taxon>Desulfobacterales</taxon>
        <taxon>Desulfosarcinaceae</taxon>
        <taxon>Desulfosarcina</taxon>
    </lineage>
</organism>
<gene>
    <name evidence="2" type="primary">pilP</name>
    <name evidence="2" type="ORF">DSCOOX_40000</name>
</gene>
<keyword evidence="3" id="KW-1185">Reference proteome</keyword>
<protein>
    <submittedName>
        <fullName evidence="2">Type IV pilus assembly lipoprotein PilP</fullName>
    </submittedName>
</protein>
<feature type="region of interest" description="Disordered" evidence="1">
    <location>
        <begin position="99"/>
        <end position="118"/>
    </location>
</feature>
<feature type="region of interest" description="Disordered" evidence="1">
    <location>
        <begin position="45"/>
        <end position="70"/>
    </location>
</feature>
<sequence length="204" mass="22697">MPMQNRQSCIIVALIVLLSCFLWNCDDQKKEPRAPVVSKKIAVHTAPAPPKTTDHAVVSPSEPVSKEEPEVEKASLVAERIYDPKDRLNPFIPLFKTETSETLSQPSEKSKRKRRMPQTPLEKISLEQLKLVAIIRAGSGNRALVEDSSGKGYIVKKGSYIGLNSGIVTQIEPNRIFVEEELENLMGELVLQNTEIKLQKPAGE</sequence>
<evidence type="ECO:0000313" key="2">
    <source>
        <dbReference type="EMBL" id="BBO90820.1"/>
    </source>
</evidence>
<dbReference type="Proteomes" id="UP000422108">
    <property type="component" value="Chromosome"/>
</dbReference>
<dbReference type="AlphaFoldDB" id="A0A5K8AG37"/>
<accession>A0A5K8AG37</accession>
<reference evidence="2 3" key="1">
    <citation type="submission" date="2019-11" db="EMBL/GenBank/DDBJ databases">
        <title>Comparative genomics of hydrocarbon-degrading Desulfosarcina strains.</title>
        <authorList>
            <person name="Watanabe M."/>
            <person name="Kojima H."/>
            <person name="Fukui M."/>
        </authorList>
    </citation>
    <scope>NUCLEOTIDE SEQUENCE [LARGE SCALE GENOMIC DNA]</scope>
    <source>
        <strain evidence="3">oXyS1</strain>
    </source>
</reference>
<dbReference type="PROSITE" id="PS51257">
    <property type="entry name" value="PROKAR_LIPOPROTEIN"/>
    <property type="match status" value="1"/>
</dbReference>
<dbReference type="Pfam" id="PF04351">
    <property type="entry name" value="PilP"/>
    <property type="match status" value="1"/>
</dbReference>
<evidence type="ECO:0000256" key="1">
    <source>
        <dbReference type="SAM" id="MobiDB-lite"/>
    </source>
</evidence>
<name>A0A5K8AG37_9BACT</name>
<evidence type="ECO:0000313" key="3">
    <source>
        <dbReference type="Proteomes" id="UP000422108"/>
    </source>
</evidence>
<proteinExistence type="predicted"/>
<keyword evidence="2" id="KW-0449">Lipoprotein</keyword>